<sequence>MIMSEVEVDTDDCATAVSGTFDLSELVVTFEDLSSMCSEYLLDSTVASSLSSISSSIPCSTCSGKLEKRKDSESSESSFSSSEHSSVEEVKDNTNNDESATDSSWESTKPLSFSEIITAFDDDCSFEYSGDNFIESSNETSGVETAVEFNEEDELWFMETANEKTENTDNNPSTCIDISDIRL</sequence>
<dbReference type="EMBL" id="CAJFDH010000001">
    <property type="protein sequence ID" value="CAD5206318.1"/>
    <property type="molecule type" value="Genomic_DNA"/>
</dbReference>
<feature type="region of interest" description="Disordered" evidence="1">
    <location>
        <begin position="72"/>
        <end position="106"/>
    </location>
</feature>
<accession>A0A811JT48</accession>
<proteinExistence type="predicted"/>
<evidence type="ECO:0000313" key="2">
    <source>
        <dbReference type="EMBL" id="CAD5206318.1"/>
    </source>
</evidence>
<organism evidence="2 3">
    <name type="scientific">Bursaphelenchus okinawaensis</name>
    <dbReference type="NCBI Taxonomy" id="465554"/>
    <lineage>
        <taxon>Eukaryota</taxon>
        <taxon>Metazoa</taxon>
        <taxon>Ecdysozoa</taxon>
        <taxon>Nematoda</taxon>
        <taxon>Chromadorea</taxon>
        <taxon>Rhabditida</taxon>
        <taxon>Tylenchina</taxon>
        <taxon>Tylenchomorpha</taxon>
        <taxon>Aphelenchoidea</taxon>
        <taxon>Aphelenchoididae</taxon>
        <taxon>Bursaphelenchus</taxon>
    </lineage>
</organism>
<dbReference type="EMBL" id="CAJFCW020000001">
    <property type="protein sequence ID" value="CAG9081292.1"/>
    <property type="molecule type" value="Genomic_DNA"/>
</dbReference>
<evidence type="ECO:0000313" key="3">
    <source>
        <dbReference type="Proteomes" id="UP000614601"/>
    </source>
</evidence>
<feature type="compositionally biased region" description="Low complexity" evidence="1">
    <location>
        <begin position="75"/>
        <end position="84"/>
    </location>
</feature>
<comment type="caution">
    <text evidence="2">The sequence shown here is derived from an EMBL/GenBank/DDBJ whole genome shotgun (WGS) entry which is preliminary data.</text>
</comment>
<dbReference type="AlphaFoldDB" id="A0A811JT48"/>
<feature type="compositionally biased region" description="Basic and acidic residues" evidence="1">
    <location>
        <begin position="85"/>
        <end position="94"/>
    </location>
</feature>
<reference evidence="2" key="1">
    <citation type="submission" date="2020-09" db="EMBL/GenBank/DDBJ databases">
        <authorList>
            <person name="Kikuchi T."/>
        </authorList>
    </citation>
    <scope>NUCLEOTIDE SEQUENCE</scope>
    <source>
        <strain evidence="2">SH1</strain>
    </source>
</reference>
<keyword evidence="3" id="KW-1185">Reference proteome</keyword>
<dbReference type="Proteomes" id="UP000783686">
    <property type="component" value="Unassembled WGS sequence"/>
</dbReference>
<gene>
    <name evidence="2" type="ORF">BOKJ2_LOCUS1002</name>
</gene>
<name>A0A811JT48_9BILA</name>
<protein>
    <submittedName>
        <fullName evidence="2">Uncharacterized protein</fullName>
    </submittedName>
</protein>
<feature type="compositionally biased region" description="Polar residues" evidence="1">
    <location>
        <begin position="96"/>
        <end position="106"/>
    </location>
</feature>
<evidence type="ECO:0000256" key="1">
    <source>
        <dbReference type="SAM" id="MobiDB-lite"/>
    </source>
</evidence>
<dbReference type="Proteomes" id="UP000614601">
    <property type="component" value="Unassembled WGS sequence"/>
</dbReference>